<dbReference type="GO" id="GO:0035438">
    <property type="term" value="F:cyclic-di-GMP binding"/>
    <property type="evidence" value="ECO:0007669"/>
    <property type="project" value="InterPro"/>
</dbReference>
<accession>A0A9X2HVH7</accession>
<dbReference type="InterPro" id="IPR009875">
    <property type="entry name" value="PilZ_domain"/>
</dbReference>
<keyword evidence="3" id="KW-1185">Reference proteome</keyword>
<gene>
    <name evidence="2" type="ORF">M9979_08460</name>
</gene>
<name>A0A9X2HVH7_9SPHN</name>
<reference evidence="2" key="1">
    <citation type="submission" date="2022-05" db="EMBL/GenBank/DDBJ databases">
        <title>Sphingomonas sp. strain RP10 Genome sequencing and assembly.</title>
        <authorList>
            <person name="Kim I."/>
        </authorList>
    </citation>
    <scope>NUCLEOTIDE SEQUENCE</scope>
    <source>
        <strain evidence="2">RP10</strain>
    </source>
</reference>
<organism evidence="2 3">
    <name type="scientific">Sphingomonas liriopis</name>
    <dbReference type="NCBI Taxonomy" id="2949094"/>
    <lineage>
        <taxon>Bacteria</taxon>
        <taxon>Pseudomonadati</taxon>
        <taxon>Pseudomonadota</taxon>
        <taxon>Alphaproteobacteria</taxon>
        <taxon>Sphingomonadales</taxon>
        <taxon>Sphingomonadaceae</taxon>
        <taxon>Sphingomonas</taxon>
    </lineage>
</organism>
<evidence type="ECO:0000313" key="2">
    <source>
        <dbReference type="EMBL" id="MCP3734901.1"/>
    </source>
</evidence>
<dbReference type="RefSeq" id="WP_254288915.1">
    <property type="nucleotide sequence ID" value="NZ_JAMLDY010000008.1"/>
</dbReference>
<sequence>MEDAADFQREARRSVIVRALVTAPGGQPVERRVRNLSRSGGCIEQFGELAIGMTVTLHMGTFTALGAQVQWVTDRLAGLQFDETIDLDEARKPRGTGVVAKSGWMADINDAYRR</sequence>
<dbReference type="SUPFAM" id="SSF141371">
    <property type="entry name" value="PilZ domain-like"/>
    <property type="match status" value="1"/>
</dbReference>
<comment type="caution">
    <text evidence="2">The sequence shown here is derived from an EMBL/GenBank/DDBJ whole genome shotgun (WGS) entry which is preliminary data.</text>
</comment>
<evidence type="ECO:0000313" key="3">
    <source>
        <dbReference type="Proteomes" id="UP001139486"/>
    </source>
</evidence>
<dbReference type="Pfam" id="PF07238">
    <property type="entry name" value="PilZ"/>
    <property type="match status" value="1"/>
</dbReference>
<dbReference type="Proteomes" id="UP001139486">
    <property type="component" value="Unassembled WGS sequence"/>
</dbReference>
<evidence type="ECO:0000259" key="1">
    <source>
        <dbReference type="Pfam" id="PF07238"/>
    </source>
</evidence>
<proteinExistence type="predicted"/>
<dbReference type="AlphaFoldDB" id="A0A9X2HVH7"/>
<protein>
    <submittedName>
        <fullName evidence="2">PilZ domain-containing protein</fullName>
    </submittedName>
</protein>
<dbReference type="EMBL" id="JAMLDY010000008">
    <property type="protein sequence ID" value="MCP3734901.1"/>
    <property type="molecule type" value="Genomic_DNA"/>
</dbReference>
<feature type="domain" description="PilZ" evidence="1">
    <location>
        <begin position="9"/>
        <end position="90"/>
    </location>
</feature>